<reference evidence="2 3" key="1">
    <citation type="submission" date="2018-07" db="EMBL/GenBank/DDBJ databases">
        <title>Genomic Encyclopedia of Type Strains, Phase IV (KMG-IV): sequencing the most valuable type-strain genomes for metagenomic binning, comparative biology and taxonomic classification.</title>
        <authorList>
            <person name="Goeker M."/>
        </authorList>
    </citation>
    <scope>NUCLEOTIDE SEQUENCE [LARGE SCALE GENOMIC DNA]</scope>
    <source>
        <strain evidence="2 3">DSM 21634</strain>
    </source>
</reference>
<dbReference type="SUPFAM" id="SSF109604">
    <property type="entry name" value="HD-domain/PDEase-like"/>
    <property type="match status" value="1"/>
</dbReference>
<dbReference type="Pfam" id="PF08668">
    <property type="entry name" value="HDOD"/>
    <property type="match status" value="1"/>
</dbReference>
<comment type="caution">
    <text evidence="2">The sequence shown here is derived from an EMBL/GenBank/DDBJ whole genome shotgun (WGS) entry which is preliminary data.</text>
</comment>
<dbReference type="PROSITE" id="PS51833">
    <property type="entry name" value="HDOD"/>
    <property type="match status" value="1"/>
</dbReference>
<dbReference type="RefSeq" id="WP_114468144.1">
    <property type="nucleotide sequence ID" value="NZ_QPJK01000003.1"/>
</dbReference>
<keyword evidence="3" id="KW-1185">Reference proteome</keyword>
<dbReference type="InterPro" id="IPR013976">
    <property type="entry name" value="HDOD"/>
</dbReference>
<dbReference type="InterPro" id="IPR052340">
    <property type="entry name" value="RNase_Y/CdgJ"/>
</dbReference>
<dbReference type="OrthoDB" id="9770715at2"/>
<dbReference type="AlphaFoldDB" id="A0A368XXQ0"/>
<proteinExistence type="predicted"/>
<dbReference type="PANTHER" id="PTHR33525:SF6">
    <property type="entry name" value="HDOD DOMAIN-CONTAINING PROTEIN"/>
    <property type="match status" value="1"/>
</dbReference>
<evidence type="ECO:0000313" key="2">
    <source>
        <dbReference type="EMBL" id="RCW72742.1"/>
    </source>
</evidence>
<dbReference type="Gene3D" id="1.10.3210.10">
    <property type="entry name" value="Hypothetical protein af1432"/>
    <property type="match status" value="1"/>
</dbReference>
<evidence type="ECO:0000313" key="3">
    <source>
        <dbReference type="Proteomes" id="UP000252884"/>
    </source>
</evidence>
<name>A0A368XXQ0_9BURK</name>
<organism evidence="2 3">
    <name type="scientific">Pseudorhodoferax soli</name>
    <dbReference type="NCBI Taxonomy" id="545864"/>
    <lineage>
        <taxon>Bacteria</taxon>
        <taxon>Pseudomonadati</taxon>
        <taxon>Pseudomonadota</taxon>
        <taxon>Betaproteobacteria</taxon>
        <taxon>Burkholderiales</taxon>
        <taxon>Comamonadaceae</taxon>
    </lineage>
</organism>
<evidence type="ECO:0000259" key="1">
    <source>
        <dbReference type="PROSITE" id="PS51833"/>
    </source>
</evidence>
<protein>
    <submittedName>
        <fullName evidence="2">HD-like signal output (HDOD) protein</fullName>
    </submittedName>
</protein>
<feature type="domain" description="HDOD" evidence="1">
    <location>
        <begin position="16"/>
        <end position="208"/>
    </location>
</feature>
<gene>
    <name evidence="2" type="ORF">DES41_103348</name>
</gene>
<accession>A0A368XXQ0</accession>
<dbReference type="Proteomes" id="UP000252884">
    <property type="component" value="Unassembled WGS sequence"/>
</dbReference>
<sequence>MQATSAQTPASRDAELPSSPRLIALLLTELARPAPDLRRTSQLFCGDPALAMRLLRLANAVHREDTRGVISVAQALALLPTESLRPLAEAAARASVPNAVPGLSLPQFWRFSLQVAKLARALAASVRQNQAVAYTAGLLHAVGELVLHAAVQDDMASVNLVAGLCDVRRAKLQQRMLDTTYAAAGATLAQQWQFPGPLVDALRYQLAPFENEVYEPLAGLVHLAAWRVRAQESRYDERALATSFPGEVGLALGLDIDMVLQQDPIDWGGGGPVHI</sequence>
<dbReference type="EMBL" id="QPJK01000003">
    <property type="protein sequence ID" value="RCW72742.1"/>
    <property type="molecule type" value="Genomic_DNA"/>
</dbReference>
<dbReference type="PANTHER" id="PTHR33525">
    <property type="match status" value="1"/>
</dbReference>